<dbReference type="OrthoDB" id="343356at2"/>
<dbReference type="EMBL" id="LXJZ01000119">
    <property type="protein sequence ID" value="OAJ59914.1"/>
    <property type="molecule type" value="Genomic_DNA"/>
</dbReference>
<gene>
    <name evidence="2" type="ORF">A6V36_26505</name>
    <name evidence="1" type="ORF">A6V37_37275</name>
</gene>
<dbReference type="AlphaFoldDB" id="A0A1A9MWR9"/>
<evidence type="ECO:0000313" key="1">
    <source>
        <dbReference type="EMBL" id="OAJ51726.1"/>
    </source>
</evidence>
<comment type="caution">
    <text evidence="1">The sequence shown here is derived from an EMBL/GenBank/DDBJ whole genome shotgun (WGS) entry which is preliminary data.</text>
</comment>
<reference evidence="3 4" key="1">
    <citation type="submission" date="2016-04" db="EMBL/GenBank/DDBJ databases">
        <title>Reclassification of Paraburkholderia panaciterrae (Farh et al. 2015) Dobritsa &amp; Samadpour 2016 as a later homotypic synonym of Paraburkholderia ginsengiterrae (Farh et al. 2015) Dobritsa &amp; Samadpour 2016.</title>
        <authorList>
            <person name="Dobritsa A.P."/>
            <person name="Kutumbaka K."/>
            <person name="Samadpour M."/>
        </authorList>
    </citation>
    <scope>NUCLEOTIDE SEQUENCE [LARGE SCALE GENOMIC DNA]</scope>
    <source>
        <strain evidence="1 4">DCY85</strain>
        <strain evidence="2 3">DCY85-1</strain>
    </source>
</reference>
<dbReference type="EMBL" id="LXKA01000386">
    <property type="protein sequence ID" value="OAJ51726.1"/>
    <property type="molecule type" value="Genomic_DNA"/>
</dbReference>
<protein>
    <submittedName>
        <fullName evidence="1">Uncharacterized protein</fullName>
    </submittedName>
</protein>
<evidence type="ECO:0000313" key="3">
    <source>
        <dbReference type="Proteomes" id="UP000077961"/>
    </source>
</evidence>
<dbReference type="Proteomes" id="UP000078116">
    <property type="component" value="Unassembled WGS sequence"/>
</dbReference>
<keyword evidence="3" id="KW-1185">Reference proteome</keyword>
<dbReference type="STRING" id="1462993.A6V36_26505"/>
<evidence type="ECO:0000313" key="4">
    <source>
        <dbReference type="Proteomes" id="UP000078116"/>
    </source>
</evidence>
<dbReference type="RefSeq" id="WP_064267449.1">
    <property type="nucleotide sequence ID" value="NZ_LXJZ01000119.1"/>
</dbReference>
<dbReference type="Proteomes" id="UP000077961">
    <property type="component" value="Unassembled WGS sequence"/>
</dbReference>
<evidence type="ECO:0000313" key="2">
    <source>
        <dbReference type="EMBL" id="OAJ59914.1"/>
    </source>
</evidence>
<proteinExistence type="predicted"/>
<organism evidence="1 4">
    <name type="scientific">Paraburkholderia ginsengiterrae</name>
    <dbReference type="NCBI Taxonomy" id="1462993"/>
    <lineage>
        <taxon>Bacteria</taxon>
        <taxon>Pseudomonadati</taxon>
        <taxon>Pseudomonadota</taxon>
        <taxon>Betaproteobacteria</taxon>
        <taxon>Burkholderiales</taxon>
        <taxon>Burkholderiaceae</taxon>
        <taxon>Paraburkholderia</taxon>
    </lineage>
</organism>
<accession>A0A1A9MWR9</accession>
<sequence>MEAQSCPPTCLKRVDAHQYEALHRAQAGSTFAGLCHMLVARVGEAGGIVKDGALLAGWLGSELITGVDTT</sequence>
<name>A0A1A9MWR9_9BURK</name>